<dbReference type="OrthoDB" id="2691851at2759"/>
<name>A0A8I2YVV8_9AGAM</name>
<feature type="compositionally biased region" description="Low complexity" evidence="1">
    <location>
        <begin position="78"/>
        <end position="96"/>
    </location>
</feature>
<organism evidence="2 3">
    <name type="scientific">Boletus reticuloceps</name>
    <dbReference type="NCBI Taxonomy" id="495285"/>
    <lineage>
        <taxon>Eukaryota</taxon>
        <taxon>Fungi</taxon>
        <taxon>Dikarya</taxon>
        <taxon>Basidiomycota</taxon>
        <taxon>Agaricomycotina</taxon>
        <taxon>Agaricomycetes</taxon>
        <taxon>Agaricomycetidae</taxon>
        <taxon>Boletales</taxon>
        <taxon>Boletineae</taxon>
        <taxon>Boletaceae</taxon>
        <taxon>Boletoideae</taxon>
        <taxon>Boletus</taxon>
    </lineage>
</organism>
<dbReference type="Proteomes" id="UP000683000">
    <property type="component" value="Unassembled WGS sequence"/>
</dbReference>
<reference evidence="2" key="1">
    <citation type="submission" date="2021-03" db="EMBL/GenBank/DDBJ databases">
        <title>Evolutionary innovations through gain and loss of genes in the ectomycorrhizal Boletales.</title>
        <authorList>
            <person name="Wu G."/>
            <person name="Miyauchi S."/>
            <person name="Morin E."/>
            <person name="Yang Z.-L."/>
            <person name="Xu J."/>
            <person name="Martin F.M."/>
        </authorList>
    </citation>
    <scope>NUCLEOTIDE SEQUENCE</scope>
    <source>
        <strain evidence="2">BR01</strain>
    </source>
</reference>
<protein>
    <submittedName>
        <fullName evidence="2">Uncharacterized protein</fullName>
    </submittedName>
</protein>
<evidence type="ECO:0000313" key="3">
    <source>
        <dbReference type="Proteomes" id="UP000683000"/>
    </source>
</evidence>
<feature type="region of interest" description="Disordered" evidence="1">
    <location>
        <begin position="78"/>
        <end position="113"/>
    </location>
</feature>
<dbReference type="EMBL" id="JAGFBS010000003">
    <property type="protein sequence ID" value="KAG6380409.1"/>
    <property type="molecule type" value="Genomic_DNA"/>
</dbReference>
<accession>A0A8I2YVV8</accession>
<comment type="caution">
    <text evidence="2">The sequence shown here is derived from an EMBL/GenBank/DDBJ whole genome shotgun (WGS) entry which is preliminary data.</text>
</comment>
<evidence type="ECO:0000256" key="1">
    <source>
        <dbReference type="SAM" id="MobiDB-lite"/>
    </source>
</evidence>
<keyword evidence="3" id="KW-1185">Reference proteome</keyword>
<evidence type="ECO:0000313" key="2">
    <source>
        <dbReference type="EMBL" id="KAG6380409.1"/>
    </source>
</evidence>
<gene>
    <name evidence="2" type="ORF">JVT61DRAFT_8532</name>
</gene>
<dbReference type="AlphaFoldDB" id="A0A8I2YVV8"/>
<proteinExistence type="predicted"/>
<sequence>MTLYQHGILNVSPIDGFHAFDCPHCLSLVKSSISVTVSLSIISHFTVLSNHYRRKSCITQHTHNESHSAQIALKRLNSIPSTPTSSSSPLSNSSHSELFTPPPISSNSANDSHSNLSNTILPCNPVYGPAPPLPCHGLPFHWEITHDANMQVTLPWLRTLHGKQDELPYTLNILDDQAYARSPNCTHFVEDTGDSCALCASLRPAVDDLGKTIQHYQPHTRRSLKNVHQLSQTIDDRAKELEHWKLKSLNDGRSISNKLNTISNHSVLLMAMSQMDVPWLQCLLQAQIKNGVGVNTIICCVEEAIEQGYKPCGYSDDAYDLVLLIYRIGGANLLYALNQ</sequence>